<dbReference type="Proteomes" id="UP001160148">
    <property type="component" value="Unassembled WGS sequence"/>
</dbReference>
<dbReference type="EMBL" id="CARXXK010000002">
    <property type="protein sequence ID" value="CAI6356561.1"/>
    <property type="molecule type" value="Genomic_DNA"/>
</dbReference>
<evidence type="ECO:0000313" key="1">
    <source>
        <dbReference type="EMBL" id="CAI6356561.1"/>
    </source>
</evidence>
<comment type="caution">
    <text evidence="1">The sequence shown here is derived from an EMBL/GenBank/DDBJ whole genome shotgun (WGS) entry which is preliminary data.</text>
</comment>
<name>A0AAV0WM37_9HEMI</name>
<keyword evidence="2" id="KW-1185">Reference proteome</keyword>
<protein>
    <submittedName>
        <fullName evidence="1">Uncharacterized protein</fullName>
    </submittedName>
</protein>
<evidence type="ECO:0000313" key="2">
    <source>
        <dbReference type="Proteomes" id="UP001160148"/>
    </source>
</evidence>
<reference evidence="1 2" key="1">
    <citation type="submission" date="2023-01" db="EMBL/GenBank/DDBJ databases">
        <authorList>
            <person name="Whitehead M."/>
        </authorList>
    </citation>
    <scope>NUCLEOTIDE SEQUENCE [LARGE SCALE GENOMIC DNA]</scope>
</reference>
<accession>A0AAV0WM37</accession>
<dbReference type="AlphaFoldDB" id="A0AAV0WM37"/>
<sequence length="207" mass="23421">MTNKVHDKNLTILDNAGYVLSAKSTLRLKGGGGGDDSTKAGGSAYTTPMFQNNTAARLIKRKRLGDDDSSPGSPCPHAMDLEKYSDEVSDNIKDTKLILEDMLKESKIGRRWIDAITHQLDEILISNNRLCRASFKVLGKWEEQRDELRSLQGHMNDLHWDLGAQIEKYNQCLHEKGNVIAELARSVFLPRRIRTNQTVHYLLPYNL</sequence>
<organism evidence="1 2">
    <name type="scientific">Macrosiphum euphorbiae</name>
    <name type="common">potato aphid</name>
    <dbReference type="NCBI Taxonomy" id="13131"/>
    <lineage>
        <taxon>Eukaryota</taxon>
        <taxon>Metazoa</taxon>
        <taxon>Ecdysozoa</taxon>
        <taxon>Arthropoda</taxon>
        <taxon>Hexapoda</taxon>
        <taxon>Insecta</taxon>
        <taxon>Pterygota</taxon>
        <taxon>Neoptera</taxon>
        <taxon>Paraneoptera</taxon>
        <taxon>Hemiptera</taxon>
        <taxon>Sternorrhyncha</taxon>
        <taxon>Aphidomorpha</taxon>
        <taxon>Aphidoidea</taxon>
        <taxon>Aphididae</taxon>
        <taxon>Macrosiphini</taxon>
        <taxon>Macrosiphum</taxon>
    </lineage>
</organism>
<gene>
    <name evidence="1" type="ORF">MEUPH1_LOCUS12283</name>
</gene>
<proteinExistence type="predicted"/>